<evidence type="ECO:0000313" key="1">
    <source>
        <dbReference type="EMBL" id="QHT74908.1"/>
    </source>
</evidence>
<accession>A0A6C0H2Z9</accession>
<dbReference type="EMBL" id="MN739859">
    <property type="protein sequence ID" value="QHT74908.1"/>
    <property type="molecule type" value="Genomic_DNA"/>
</dbReference>
<protein>
    <submittedName>
        <fullName evidence="1">Uncharacterized protein</fullName>
    </submittedName>
</protein>
<sequence>MNSLLIDYDRIVKNNNLHLLEKRCQPIPSTHTNMGVVLAIKEKQYNILISLPKGESRVTYINSVSFVDNIIDLAWIIYDEEKKLCEFIGVEGNMLTTVLEKTLYNIPNDVTLCVGIGFDHPNKVKMITDYLKLGFRDPYISKKSPLGLQFTEHGVCLLRENNVIDDDSVNDIGHMLVQFYSKEKGYCTLKACLSKDAIKYLQVTSKLGSTINENGVITQKEVAGRLLVKKIDDTFTHHLVIDKTSLFYGKEESVPVIEGLYNFHSHPVEAYERKKTKFAWPSAGDYVGFLKAVVKYDTILHIVTTIEGFYVISLGSYWAKNKFTIDDKIISFIMKEYDFSCKRNGDYSINWYLNKVNALKYQDYQLFMVECIPWEIATKTFVISHRKNGSNNCFTKQKTSDFVKKLLNMEGSKIKLEDI</sequence>
<proteinExistence type="predicted"/>
<name>A0A6C0H2Z9_9ZZZZ</name>
<dbReference type="AlphaFoldDB" id="A0A6C0H2Z9"/>
<reference evidence="1" key="1">
    <citation type="journal article" date="2020" name="Nature">
        <title>Giant virus diversity and host interactions through global metagenomics.</title>
        <authorList>
            <person name="Schulz F."/>
            <person name="Roux S."/>
            <person name="Paez-Espino D."/>
            <person name="Jungbluth S."/>
            <person name="Walsh D.A."/>
            <person name="Denef V.J."/>
            <person name="McMahon K.D."/>
            <person name="Konstantinidis K.T."/>
            <person name="Eloe-Fadrosh E.A."/>
            <person name="Kyrpides N.C."/>
            <person name="Woyke T."/>
        </authorList>
    </citation>
    <scope>NUCLEOTIDE SEQUENCE</scope>
    <source>
        <strain evidence="1">GVMAG-M-3300023179-62</strain>
    </source>
</reference>
<organism evidence="1">
    <name type="scientific">viral metagenome</name>
    <dbReference type="NCBI Taxonomy" id="1070528"/>
    <lineage>
        <taxon>unclassified sequences</taxon>
        <taxon>metagenomes</taxon>
        <taxon>organismal metagenomes</taxon>
    </lineage>
</organism>